<comment type="similarity">
    <text evidence="11 13">Belongs to the RecA family. RadA subfamily.</text>
</comment>
<dbReference type="GO" id="GO:0008270">
    <property type="term" value="F:zinc ion binding"/>
    <property type="evidence" value="ECO:0007669"/>
    <property type="project" value="UniProtKB-KW"/>
</dbReference>
<dbReference type="GO" id="GO:0000725">
    <property type="term" value="P:recombinational repair"/>
    <property type="evidence" value="ECO:0007669"/>
    <property type="project" value="UniProtKB-UniRule"/>
</dbReference>
<dbReference type="PANTHER" id="PTHR32472">
    <property type="entry name" value="DNA REPAIR PROTEIN RADA"/>
    <property type="match status" value="1"/>
</dbReference>
<evidence type="ECO:0000256" key="9">
    <source>
        <dbReference type="ARBA" id="ARBA00023125"/>
    </source>
</evidence>
<evidence type="ECO:0000256" key="4">
    <source>
        <dbReference type="ARBA" id="ARBA00022771"/>
    </source>
</evidence>
<dbReference type="EMBL" id="FP565814">
    <property type="protein sequence ID" value="CBH25637.1"/>
    <property type="molecule type" value="Genomic_DNA"/>
</dbReference>
<evidence type="ECO:0000256" key="3">
    <source>
        <dbReference type="ARBA" id="ARBA00022763"/>
    </source>
</evidence>
<dbReference type="GO" id="GO:0016787">
    <property type="term" value="F:hydrolase activity"/>
    <property type="evidence" value="ECO:0007669"/>
    <property type="project" value="UniProtKB-KW"/>
</dbReference>
<evidence type="ECO:0000259" key="14">
    <source>
        <dbReference type="PROSITE" id="PS50162"/>
    </source>
</evidence>
<dbReference type="KEGG" id="srm:SRM_02716"/>
<feature type="domain" description="RecA family profile 1" evidence="14">
    <location>
        <begin position="146"/>
        <end position="293"/>
    </location>
</feature>
<evidence type="ECO:0000256" key="12">
    <source>
        <dbReference type="NCBIfam" id="TIGR00416"/>
    </source>
</evidence>
<protein>
    <recommendedName>
        <fullName evidence="11 12">DNA repair protein RadA</fullName>
    </recommendedName>
</protein>
<evidence type="ECO:0000256" key="5">
    <source>
        <dbReference type="ARBA" id="ARBA00022801"/>
    </source>
</evidence>
<dbReference type="PATRIC" id="fig|761659.10.peg.2965"/>
<dbReference type="Pfam" id="PF13481">
    <property type="entry name" value="AAA_25"/>
    <property type="match status" value="1"/>
</dbReference>
<sequence length="531" mass="56951">MHRARTRRPGAGTALSRSLHMHIQPDAEVPLRRGHGGISGGRMAVHYAGAALGRTRAASALSRQTHEPAGIRMASSEPRYVCQECGHEAHKWMGKCTGCGAWNTLVKETESADVEAQVPDLSTDGQNGTAAAQNQPTQLTDVEMEGESRLKTGVDELDRVMGGGIMQGSFSLIAGDPGIGKSTLMTELGGYLPGRKILYVTGEESKRQVKLRAQRLGVDSDALYLLAETNVQEIANAVDDVAPDLLVADSIQTIYRPDLTSAPGSVSQVRESTASLLKLTKEREFSTFLVGHVTKKGTIAGPRVLEHMVDTVLYFEGDQNHAYRILRSVKNRFGAANEIGVFEMREDGLREVPNPSEIFLSERGYGVSGSTVVCSLEGTRPILVEIQALVTPTSYSTPQRTVTGFAAQRLQMILAVLEKRAGLAFSDHDVFINVAGGVKLEEPAVDLGVAIAAASSFRDIPADTGSALIGEVGLGGEIRTVSRVEPRLKEAAKLGFDRAVVPENNLDRIAGDYDIDVTGAQQLKEVVDVVL</sequence>
<keyword evidence="9 11" id="KW-0238">DNA-binding</keyword>
<reference evidence="16" key="2">
    <citation type="submission" date="2010-04" db="EMBL/GenBank/DDBJ databases">
        <title>Genome sequence of Salinibacter ruber M8.</title>
        <authorList>
            <consortium name="Genoscope"/>
        </authorList>
    </citation>
    <scope>NUCLEOTIDE SEQUENCE [LARGE SCALE GENOMIC DNA]</scope>
    <source>
        <strain evidence="16">M8</strain>
    </source>
</reference>
<organism evidence="15 16">
    <name type="scientific">Salinibacter ruber (strain M8)</name>
    <dbReference type="NCBI Taxonomy" id="761659"/>
    <lineage>
        <taxon>Bacteria</taxon>
        <taxon>Pseudomonadati</taxon>
        <taxon>Rhodothermota</taxon>
        <taxon>Rhodothermia</taxon>
        <taxon>Rhodothermales</taxon>
        <taxon>Salinibacteraceae</taxon>
        <taxon>Salinibacter</taxon>
    </lineage>
</organism>
<dbReference type="InterPro" id="IPR003593">
    <property type="entry name" value="AAA+_ATPase"/>
</dbReference>
<proteinExistence type="inferred from homology"/>
<dbReference type="InterPro" id="IPR020568">
    <property type="entry name" value="Ribosomal_Su5_D2-typ_SF"/>
</dbReference>
<evidence type="ECO:0000256" key="13">
    <source>
        <dbReference type="RuleBase" id="RU003555"/>
    </source>
</evidence>
<keyword evidence="1 11" id="KW-0479">Metal-binding</keyword>
<feature type="short sequence motif" description="RadA KNRFG motif" evidence="11">
    <location>
        <begin position="330"/>
        <end position="334"/>
    </location>
</feature>
<keyword evidence="2 11" id="KW-0547">Nucleotide-binding</keyword>
<evidence type="ECO:0000256" key="10">
    <source>
        <dbReference type="ARBA" id="ARBA00023204"/>
    </source>
</evidence>
<dbReference type="NCBIfam" id="TIGR00416">
    <property type="entry name" value="sms"/>
    <property type="match status" value="1"/>
</dbReference>
<name>D5HC82_SALRM</name>
<feature type="binding site" evidence="11">
    <location>
        <begin position="175"/>
        <end position="182"/>
    </location>
    <ligand>
        <name>ATP</name>
        <dbReference type="ChEBI" id="CHEBI:30616"/>
    </ligand>
</feature>
<dbReference type="PRINTS" id="PR01874">
    <property type="entry name" value="DNAREPAIRADA"/>
</dbReference>
<dbReference type="AlphaFoldDB" id="D5HC82"/>
<evidence type="ECO:0000256" key="6">
    <source>
        <dbReference type="ARBA" id="ARBA00022833"/>
    </source>
</evidence>
<keyword evidence="3 11" id="KW-0227">DNA damage</keyword>
<dbReference type="GO" id="GO:0140664">
    <property type="term" value="F:ATP-dependent DNA damage sensor activity"/>
    <property type="evidence" value="ECO:0007669"/>
    <property type="project" value="InterPro"/>
</dbReference>
<dbReference type="InterPro" id="IPR014721">
    <property type="entry name" value="Ribsml_uS5_D2-typ_fold_subgr"/>
</dbReference>
<dbReference type="SMART" id="SM00382">
    <property type="entry name" value="AAA"/>
    <property type="match status" value="1"/>
</dbReference>
<dbReference type="Gene3D" id="3.40.50.300">
    <property type="entry name" value="P-loop containing nucleotide triphosphate hydrolases"/>
    <property type="match status" value="1"/>
</dbReference>
<dbReference type="MEROPS" id="S16.A04"/>
<dbReference type="SUPFAM" id="SSF52540">
    <property type="entry name" value="P-loop containing nucleoside triphosphate hydrolases"/>
    <property type="match status" value="1"/>
</dbReference>
<comment type="domain">
    <text evidence="11">The middle region has homology to RecA with ATPase motifs including the RadA KNRFG motif, while the C-terminus is homologous to Lon protease.</text>
</comment>
<evidence type="ECO:0000256" key="1">
    <source>
        <dbReference type="ARBA" id="ARBA00022723"/>
    </source>
</evidence>
<dbReference type="Gene3D" id="3.30.230.10">
    <property type="match status" value="1"/>
</dbReference>
<feature type="region of interest" description="Lon-protease-like" evidence="11">
    <location>
        <begin position="429"/>
        <end position="531"/>
    </location>
</feature>
<comment type="function">
    <text evidence="11">Plays a role in repairing double-strand DNA breaks, probably involving stabilizing or processing branched DNA or blocked replication forks.</text>
</comment>
<comment type="function">
    <text evidence="13">DNA-dependent ATPase involved in processing of recombination intermediates, plays a role in repairing DNA breaks. Stimulates the branch migration of RecA-mediated strand transfer reactions, allowing the 3' invading strand to extend heteroduplex DNA faster. Binds ssDNA in the presence of ADP but not other nucleotides, has ATPase activity that is stimulated by ssDNA and various branched DNA structures, but inhibited by SSB. Does not have RecA's homology-searching function.</text>
</comment>
<evidence type="ECO:0000256" key="11">
    <source>
        <dbReference type="HAMAP-Rule" id="MF_01498"/>
    </source>
</evidence>
<dbReference type="GO" id="GO:0005829">
    <property type="term" value="C:cytosol"/>
    <property type="evidence" value="ECO:0007669"/>
    <property type="project" value="TreeGrafter"/>
</dbReference>
<dbReference type="HOGENOM" id="CLU_018264_0_1_10"/>
<keyword evidence="4 13" id="KW-0863">Zinc-finger</keyword>
<evidence type="ECO:0000313" key="15">
    <source>
        <dbReference type="EMBL" id="CBH25637.1"/>
    </source>
</evidence>
<dbReference type="CDD" id="cd01121">
    <property type="entry name" value="RadA_SMS_N"/>
    <property type="match status" value="1"/>
</dbReference>
<dbReference type="GO" id="GO:0003684">
    <property type="term" value="F:damaged DNA binding"/>
    <property type="evidence" value="ECO:0007669"/>
    <property type="project" value="InterPro"/>
</dbReference>
<dbReference type="InterPro" id="IPR020588">
    <property type="entry name" value="RecA_ATP-bd"/>
</dbReference>
<accession>D5HC82</accession>
<dbReference type="InterPro" id="IPR027417">
    <property type="entry name" value="P-loop_NTPase"/>
</dbReference>
<dbReference type="HAMAP" id="MF_01498">
    <property type="entry name" value="RadA_bact"/>
    <property type="match status" value="1"/>
</dbReference>
<evidence type="ECO:0000256" key="2">
    <source>
        <dbReference type="ARBA" id="ARBA00022741"/>
    </source>
</evidence>
<reference evidence="15 16" key="1">
    <citation type="journal article" date="2010" name="ISME J.">
        <title>Fine-scale evolution: genomic, phenotypic and ecological differentiation in two coexisting Salinibacter ruber strains.</title>
        <authorList>
            <person name="Pena A."/>
            <person name="Teeling H."/>
            <person name="Huerta-Cepas J."/>
            <person name="Santos F."/>
            <person name="Yarza P."/>
            <person name="Brito-Echeverria J."/>
            <person name="Lucio M."/>
            <person name="Schmitt-Kopplin P."/>
            <person name="Meseguer I."/>
            <person name="Schenowitz C."/>
            <person name="Dossat C."/>
            <person name="Barbe V."/>
            <person name="Dopazo J."/>
            <person name="Rossello-Mora R."/>
            <person name="Schuler M."/>
            <person name="Glockner F.O."/>
            <person name="Amann R."/>
            <person name="Gabaldon T."/>
            <person name="Anton J."/>
        </authorList>
    </citation>
    <scope>NUCLEOTIDE SEQUENCE [LARGE SCALE GENOMIC DNA]</scope>
    <source>
        <strain evidence="15 16">M8</strain>
    </source>
</reference>
<dbReference type="SUPFAM" id="SSF54211">
    <property type="entry name" value="Ribosomal protein S5 domain 2-like"/>
    <property type="match status" value="1"/>
</dbReference>
<dbReference type="Pfam" id="PF13541">
    <property type="entry name" value="ChlI"/>
    <property type="match status" value="1"/>
</dbReference>
<evidence type="ECO:0000313" key="16">
    <source>
        <dbReference type="Proteomes" id="UP000000933"/>
    </source>
</evidence>
<keyword evidence="10 11" id="KW-0234">DNA repair</keyword>
<dbReference type="InterPro" id="IPR004504">
    <property type="entry name" value="DNA_repair_RadA"/>
</dbReference>
<evidence type="ECO:0000256" key="8">
    <source>
        <dbReference type="ARBA" id="ARBA00023016"/>
    </source>
</evidence>
<keyword evidence="5" id="KW-0378">Hydrolase</keyword>
<dbReference type="PROSITE" id="PS50162">
    <property type="entry name" value="RECA_2"/>
    <property type="match status" value="1"/>
</dbReference>
<dbReference type="FunFam" id="3.40.50.300:FF:000050">
    <property type="entry name" value="DNA repair protein RadA"/>
    <property type="match status" value="1"/>
</dbReference>
<gene>
    <name evidence="11 15" type="primary">radA</name>
    <name evidence="15" type="ordered locus">SRM_02716</name>
</gene>
<dbReference type="GO" id="GO:0005524">
    <property type="term" value="F:ATP binding"/>
    <property type="evidence" value="ECO:0007669"/>
    <property type="project" value="UniProtKB-UniRule"/>
</dbReference>
<dbReference type="PANTHER" id="PTHR32472:SF10">
    <property type="entry name" value="DNA REPAIR PROTEIN RADA-LIKE PROTEIN"/>
    <property type="match status" value="1"/>
</dbReference>
<keyword evidence="6 13" id="KW-0862">Zinc</keyword>
<dbReference type="Pfam" id="PF18073">
    <property type="entry name" value="Zn_ribbon_LapB"/>
    <property type="match status" value="1"/>
</dbReference>
<keyword evidence="7 11" id="KW-0067">ATP-binding</keyword>
<keyword evidence="8 11" id="KW-0346">Stress response</keyword>
<dbReference type="InterPro" id="IPR041166">
    <property type="entry name" value="Rubredoxin_2"/>
</dbReference>
<dbReference type="Proteomes" id="UP000000933">
    <property type="component" value="Chromosome"/>
</dbReference>
<evidence type="ECO:0000256" key="7">
    <source>
        <dbReference type="ARBA" id="ARBA00022840"/>
    </source>
</evidence>